<dbReference type="GO" id="GO:0015171">
    <property type="term" value="F:amino acid transmembrane transporter activity"/>
    <property type="evidence" value="ECO:0007669"/>
    <property type="project" value="TreeGrafter"/>
</dbReference>
<proteinExistence type="predicted"/>
<organism evidence="7 8">
    <name type="scientific">Thermomonospora umbrina</name>
    <dbReference type="NCBI Taxonomy" id="111806"/>
    <lineage>
        <taxon>Bacteria</taxon>
        <taxon>Bacillati</taxon>
        <taxon>Actinomycetota</taxon>
        <taxon>Actinomycetes</taxon>
        <taxon>Streptosporangiales</taxon>
        <taxon>Thermomonosporaceae</taxon>
        <taxon>Thermomonospora</taxon>
    </lineage>
</organism>
<keyword evidence="5 6" id="KW-0472">Membrane</keyword>
<feature type="transmembrane region" description="Helical" evidence="6">
    <location>
        <begin position="75"/>
        <end position="96"/>
    </location>
</feature>
<feature type="transmembrane region" description="Helical" evidence="6">
    <location>
        <begin position="42"/>
        <end position="68"/>
    </location>
</feature>
<dbReference type="GO" id="GO:0005886">
    <property type="term" value="C:plasma membrane"/>
    <property type="evidence" value="ECO:0007669"/>
    <property type="project" value="UniProtKB-SubCell"/>
</dbReference>
<keyword evidence="4 6" id="KW-1133">Transmembrane helix</keyword>
<evidence type="ECO:0000256" key="2">
    <source>
        <dbReference type="ARBA" id="ARBA00022475"/>
    </source>
</evidence>
<evidence type="ECO:0000313" key="7">
    <source>
        <dbReference type="EMBL" id="REE98726.1"/>
    </source>
</evidence>
<evidence type="ECO:0000256" key="1">
    <source>
        <dbReference type="ARBA" id="ARBA00004651"/>
    </source>
</evidence>
<sequence>MTNGMQLLAFAGVLQLTVMSPGPDFALMVRNSAVSGRRAGMMTALGIAVGCLLWAVAAAVGVAAVLAASATAYTVVKLVGAAYLLFLGVRAVRAAMRGEYRPGESGDDERDGPWRAFRQGLLCNVLNPKAAAFYVALMPQFLPESPSVAHTGALTVIAFALTALWFVIVANVVGALRRVFDRPVVRRRLDAIMGFVLVGLGLRLATDR</sequence>
<dbReference type="PANTHER" id="PTHR30086">
    <property type="entry name" value="ARGININE EXPORTER PROTEIN ARGO"/>
    <property type="match status" value="1"/>
</dbReference>
<dbReference type="EMBL" id="QTTT01000001">
    <property type="protein sequence ID" value="REE98726.1"/>
    <property type="molecule type" value="Genomic_DNA"/>
</dbReference>
<evidence type="ECO:0000313" key="8">
    <source>
        <dbReference type="Proteomes" id="UP000256661"/>
    </source>
</evidence>
<dbReference type="Proteomes" id="UP000256661">
    <property type="component" value="Unassembled WGS sequence"/>
</dbReference>
<gene>
    <name evidence="7" type="ORF">DFJ69_4221</name>
</gene>
<feature type="transmembrane region" description="Helical" evidence="6">
    <location>
        <begin position="152"/>
        <end position="176"/>
    </location>
</feature>
<dbReference type="OrthoDB" id="5185770at2"/>
<protein>
    <submittedName>
        <fullName evidence="7">Threonine/homoserine/homoserine lactone efflux protein</fullName>
    </submittedName>
</protein>
<dbReference type="RefSeq" id="WP_116024144.1">
    <property type="nucleotide sequence ID" value="NZ_QTTT01000001.1"/>
</dbReference>
<evidence type="ECO:0000256" key="6">
    <source>
        <dbReference type="SAM" id="Phobius"/>
    </source>
</evidence>
<dbReference type="InterPro" id="IPR001123">
    <property type="entry name" value="LeuE-type"/>
</dbReference>
<evidence type="ECO:0000256" key="4">
    <source>
        <dbReference type="ARBA" id="ARBA00022989"/>
    </source>
</evidence>
<name>A0A3D9SRY2_9ACTN</name>
<dbReference type="PIRSF" id="PIRSF006324">
    <property type="entry name" value="LeuE"/>
    <property type="match status" value="1"/>
</dbReference>
<comment type="subcellular location">
    <subcellularLocation>
        <location evidence="1">Cell membrane</location>
        <topology evidence="1">Multi-pass membrane protein</topology>
    </subcellularLocation>
</comment>
<dbReference type="AlphaFoldDB" id="A0A3D9SRY2"/>
<reference evidence="7 8" key="1">
    <citation type="submission" date="2018-08" db="EMBL/GenBank/DDBJ databases">
        <title>Sequencing the genomes of 1000 actinobacteria strains.</title>
        <authorList>
            <person name="Klenk H.-P."/>
        </authorList>
    </citation>
    <scope>NUCLEOTIDE SEQUENCE [LARGE SCALE GENOMIC DNA]</scope>
    <source>
        <strain evidence="7 8">DSM 43927</strain>
    </source>
</reference>
<dbReference type="Pfam" id="PF01810">
    <property type="entry name" value="LysE"/>
    <property type="match status" value="1"/>
</dbReference>
<keyword evidence="8" id="KW-1185">Reference proteome</keyword>
<accession>A0A3D9SRY2</accession>
<dbReference type="PANTHER" id="PTHR30086:SF20">
    <property type="entry name" value="ARGININE EXPORTER PROTEIN ARGO-RELATED"/>
    <property type="match status" value="1"/>
</dbReference>
<evidence type="ECO:0000256" key="5">
    <source>
        <dbReference type="ARBA" id="ARBA00023136"/>
    </source>
</evidence>
<comment type="caution">
    <text evidence="7">The sequence shown here is derived from an EMBL/GenBank/DDBJ whole genome shotgun (WGS) entry which is preliminary data.</text>
</comment>
<keyword evidence="3 6" id="KW-0812">Transmembrane</keyword>
<keyword evidence="2" id="KW-1003">Cell membrane</keyword>
<evidence type="ECO:0000256" key="3">
    <source>
        <dbReference type="ARBA" id="ARBA00022692"/>
    </source>
</evidence>